<dbReference type="SMART" id="SM00746">
    <property type="entry name" value="TRASH"/>
    <property type="match status" value="1"/>
</dbReference>
<dbReference type="InterPro" id="IPR012348">
    <property type="entry name" value="RNR-like"/>
</dbReference>
<proteinExistence type="predicted"/>
<dbReference type="Proteomes" id="UP000287155">
    <property type="component" value="Unassembled WGS sequence"/>
</dbReference>
<evidence type="ECO:0000313" key="3">
    <source>
        <dbReference type="EMBL" id="RTI12439.1"/>
    </source>
</evidence>
<dbReference type="EMBL" id="PEMG01000021">
    <property type="protein sequence ID" value="RTI12439.1"/>
    <property type="molecule type" value="Genomic_DNA"/>
</dbReference>
<dbReference type="Pfam" id="PF04945">
    <property type="entry name" value="YHS"/>
    <property type="match status" value="1"/>
</dbReference>
<reference evidence="4 5" key="1">
    <citation type="journal article" date="2019" name="Extremophiles">
        <title>Biogeography of thermophiles and predominance of Thermus scotoductus in domestic water heaters.</title>
        <authorList>
            <person name="Wilpiszeski R.L."/>
            <person name="Zhang Z."/>
            <person name="House C.H."/>
        </authorList>
    </citation>
    <scope>NUCLEOTIDE SEQUENCE [LARGE SCALE GENOMIC DNA]</scope>
    <source>
        <strain evidence="2 4">14_S14</strain>
        <strain evidence="3 5">17_S17</strain>
    </source>
</reference>
<evidence type="ECO:0000259" key="1">
    <source>
        <dbReference type="SMART" id="SM00746"/>
    </source>
</evidence>
<name>A0A430UTX1_THESC</name>
<dbReference type="InterPro" id="IPR009078">
    <property type="entry name" value="Ferritin-like_SF"/>
</dbReference>
<dbReference type="InterPro" id="IPR011017">
    <property type="entry name" value="TRASH_dom"/>
</dbReference>
<evidence type="ECO:0000313" key="5">
    <source>
        <dbReference type="Proteomes" id="UP000287173"/>
    </source>
</evidence>
<accession>A0A430UTX1</accession>
<feature type="domain" description="TRASH" evidence="1">
    <location>
        <begin position="4"/>
        <end position="42"/>
    </location>
</feature>
<comment type="caution">
    <text evidence="2">The sequence shown here is derived from an EMBL/GenBank/DDBJ whole genome shotgun (WGS) entry which is preliminary data.</text>
</comment>
<evidence type="ECO:0000313" key="4">
    <source>
        <dbReference type="Proteomes" id="UP000287155"/>
    </source>
</evidence>
<dbReference type="GO" id="GO:0016491">
    <property type="term" value="F:oxidoreductase activity"/>
    <property type="evidence" value="ECO:0007669"/>
    <property type="project" value="InterPro"/>
</dbReference>
<evidence type="ECO:0000313" key="2">
    <source>
        <dbReference type="EMBL" id="RTI12182.1"/>
    </source>
</evidence>
<dbReference type="Gene3D" id="1.10.620.20">
    <property type="entry name" value="Ribonucleotide Reductase, subunit A"/>
    <property type="match status" value="1"/>
</dbReference>
<dbReference type="AlphaFoldDB" id="A0A430UTX1"/>
<gene>
    <name evidence="2" type="ORF">CSW27_10820</name>
    <name evidence="3" type="ORF">CSW30_01050</name>
</gene>
<organism evidence="2 4">
    <name type="scientific">Thermus scotoductus</name>
    <dbReference type="NCBI Taxonomy" id="37636"/>
    <lineage>
        <taxon>Bacteria</taxon>
        <taxon>Thermotogati</taxon>
        <taxon>Deinococcota</taxon>
        <taxon>Deinococci</taxon>
        <taxon>Thermales</taxon>
        <taxon>Thermaceae</taxon>
        <taxon>Thermus</taxon>
    </lineage>
</organism>
<dbReference type="EMBL" id="PEMJ01000333">
    <property type="protein sequence ID" value="RTI12182.1"/>
    <property type="molecule type" value="Genomic_DNA"/>
</dbReference>
<protein>
    <submittedName>
        <fullName evidence="2">YHS domain-containing protein</fullName>
    </submittedName>
</protein>
<dbReference type="InterPro" id="IPR007029">
    <property type="entry name" value="YHS_dom"/>
</dbReference>
<dbReference type="Proteomes" id="UP000287173">
    <property type="component" value="Unassembled WGS sequence"/>
</dbReference>
<dbReference type="SUPFAM" id="SSF47240">
    <property type="entry name" value="Ferritin-like"/>
    <property type="match status" value="1"/>
</dbReference>
<sequence>MVRDPVCGMMVDPQKAAGKSVYRDQTYYFCSIGCQKAFDADPERYVKNNDRHPNHNDH</sequence>